<keyword evidence="4" id="KW-1185">Reference proteome</keyword>
<dbReference type="HOGENOM" id="CLU_2878257_0_0_11"/>
<keyword evidence="2" id="KW-1133">Transmembrane helix</keyword>
<evidence type="ECO:0000256" key="2">
    <source>
        <dbReference type="SAM" id="Phobius"/>
    </source>
</evidence>
<dbReference type="EMBL" id="CP003697">
    <property type="protein sequence ID" value="AGF73498.1"/>
    <property type="molecule type" value="Genomic_DNA"/>
</dbReference>
<name>M1NQ58_9CORY</name>
<feature type="compositionally biased region" description="Polar residues" evidence="1">
    <location>
        <begin position="12"/>
        <end position="23"/>
    </location>
</feature>
<feature type="region of interest" description="Disordered" evidence="1">
    <location>
        <begin position="1"/>
        <end position="42"/>
    </location>
</feature>
<dbReference type="KEGG" id="chn:A605_12510"/>
<keyword evidence="2" id="KW-0812">Transmembrane</keyword>
<feature type="transmembrane region" description="Helical" evidence="2">
    <location>
        <begin position="44"/>
        <end position="62"/>
    </location>
</feature>
<dbReference type="Proteomes" id="UP000011723">
    <property type="component" value="Chromosome"/>
</dbReference>
<organism evidence="3 4">
    <name type="scientific">Corynebacterium halotolerans YIM 70093 = DSM 44683</name>
    <dbReference type="NCBI Taxonomy" id="1121362"/>
    <lineage>
        <taxon>Bacteria</taxon>
        <taxon>Bacillati</taxon>
        <taxon>Actinomycetota</taxon>
        <taxon>Actinomycetes</taxon>
        <taxon>Mycobacteriales</taxon>
        <taxon>Corynebacteriaceae</taxon>
        <taxon>Corynebacterium</taxon>
    </lineage>
</organism>
<reference evidence="3 4" key="1">
    <citation type="journal article" date="2012" name="Stand. Genomic Sci.">
        <title>Genome sequence of the halotolerant bacterium Corynebacterium halotolerans type strain YIM 70093(T) (= DSM 44683(T)).</title>
        <authorList>
            <person name="Ruckert C."/>
            <person name="Albersmeier A."/>
            <person name="Al-Dilaimi A."/>
            <person name="Niehaus K."/>
            <person name="Szczepanowski R."/>
            <person name="Kalinowski J."/>
        </authorList>
    </citation>
    <scope>NUCLEOTIDE SEQUENCE [LARGE SCALE GENOMIC DNA]</scope>
    <source>
        <strain evidence="3">YIM 70093</strain>
    </source>
</reference>
<gene>
    <name evidence="3" type="ORF">A605_12510</name>
</gene>
<protein>
    <submittedName>
        <fullName evidence="3">Uncharacterized protein</fullName>
    </submittedName>
</protein>
<accession>M1NQ58</accession>
<keyword evidence="2" id="KW-0472">Membrane</keyword>
<proteinExistence type="predicted"/>
<dbReference type="RefSeq" id="WP_015401913.1">
    <property type="nucleotide sequence ID" value="NC_020302.1"/>
</dbReference>
<feature type="compositionally biased region" description="Basic and acidic residues" evidence="1">
    <location>
        <begin position="1"/>
        <end position="10"/>
    </location>
</feature>
<dbReference type="AlphaFoldDB" id="M1NQ58"/>
<evidence type="ECO:0000313" key="3">
    <source>
        <dbReference type="EMBL" id="AGF73498.1"/>
    </source>
</evidence>
<sequence length="63" mass="6638">MTNHHDKHDPMTGQTFNGMSGSPTAGMPEPPPQPGEGGDRHRTVGLLGSLLLLVVLLVLIIVV</sequence>
<evidence type="ECO:0000313" key="4">
    <source>
        <dbReference type="Proteomes" id="UP000011723"/>
    </source>
</evidence>
<dbReference type="STRING" id="1121362.A605_12510"/>
<evidence type="ECO:0000256" key="1">
    <source>
        <dbReference type="SAM" id="MobiDB-lite"/>
    </source>
</evidence>